<gene>
    <name evidence="1" type="ORF">JIR001_06070</name>
</gene>
<dbReference type="RefSeq" id="WP_212774137.1">
    <property type="nucleotide sequence ID" value="NZ_AP024601.1"/>
</dbReference>
<name>A0A8D5UD38_9BACL</name>
<evidence type="ECO:0000313" key="1">
    <source>
        <dbReference type="EMBL" id="BCU80824.1"/>
    </source>
</evidence>
<dbReference type="AlphaFoldDB" id="A0A8D5UD38"/>
<protein>
    <submittedName>
        <fullName evidence="1">Uncharacterized protein</fullName>
    </submittedName>
</protein>
<sequence length="80" mass="9316">MTNLYLDKIKQDIREALDRHKLANRGWHAWKTCMYGLRNSRVTFPLNRQIAIYDGLYGYAEAEINDGEICAIRILEKIGS</sequence>
<dbReference type="KEGG" id="pabs:JIR001_06070"/>
<proteinExistence type="predicted"/>
<dbReference type="EMBL" id="AP024601">
    <property type="protein sequence ID" value="BCU80824.1"/>
    <property type="molecule type" value="Genomic_DNA"/>
</dbReference>
<dbReference type="Proteomes" id="UP000677436">
    <property type="component" value="Chromosome"/>
</dbReference>
<organism evidence="1 2">
    <name type="scientific">Polycladomyces abyssicola</name>
    <dbReference type="NCBI Taxonomy" id="1125966"/>
    <lineage>
        <taxon>Bacteria</taxon>
        <taxon>Bacillati</taxon>
        <taxon>Bacillota</taxon>
        <taxon>Bacilli</taxon>
        <taxon>Bacillales</taxon>
        <taxon>Thermoactinomycetaceae</taxon>
        <taxon>Polycladomyces</taxon>
    </lineage>
</organism>
<reference evidence="1" key="2">
    <citation type="journal article" date="2021" name="Microbiol. Resour. Announc.">
        <title>Complete Genome Sequence of Polycladomyces abyssicola JIR-001T, Isolated from Hemipelagic Sediment in Deep Seawater.</title>
        <authorList>
            <person name="Tsubouchi T."/>
            <person name="Kaneko Y."/>
        </authorList>
    </citation>
    <scope>NUCLEOTIDE SEQUENCE</scope>
    <source>
        <strain evidence="1">JIR-001</strain>
    </source>
</reference>
<accession>A0A8D5UD38</accession>
<evidence type="ECO:0000313" key="2">
    <source>
        <dbReference type="Proteomes" id="UP000677436"/>
    </source>
</evidence>
<reference evidence="1" key="1">
    <citation type="journal article" date="2013" name="Int. J. Syst. Evol. Microbiol.">
        <title>Polycladomyces abyssicola gen. nov., sp. nov., a thermophilic filamentous bacterium isolated from hemipelagic sediment.</title>
        <authorList>
            <person name="Tsubouchi T."/>
            <person name="Shimane Y."/>
            <person name="Mori K."/>
            <person name="Usui K."/>
            <person name="Hiraki T."/>
            <person name="Tame A."/>
            <person name="Uematsu K."/>
            <person name="Maruyama T."/>
            <person name="Hatada Y."/>
        </authorList>
    </citation>
    <scope>NUCLEOTIDE SEQUENCE</scope>
    <source>
        <strain evidence="1">JIR-001</strain>
    </source>
</reference>
<keyword evidence="2" id="KW-1185">Reference proteome</keyword>